<dbReference type="GO" id="GO:0031415">
    <property type="term" value="C:NatA complex"/>
    <property type="evidence" value="ECO:0007669"/>
    <property type="project" value="TreeGrafter"/>
</dbReference>
<dbReference type="InterPro" id="IPR000182">
    <property type="entry name" value="GNAT_dom"/>
</dbReference>
<evidence type="ECO:0000259" key="3">
    <source>
        <dbReference type="PROSITE" id="PS51186"/>
    </source>
</evidence>
<dbReference type="SUPFAM" id="SSF55729">
    <property type="entry name" value="Acyl-CoA N-acyltransferases (Nat)"/>
    <property type="match status" value="1"/>
</dbReference>
<evidence type="ECO:0000256" key="1">
    <source>
        <dbReference type="ARBA" id="ARBA00022679"/>
    </source>
</evidence>
<dbReference type="PANTHER" id="PTHR42919">
    <property type="entry name" value="N-ALPHA-ACETYLTRANSFERASE"/>
    <property type="match status" value="1"/>
</dbReference>
<proteinExistence type="predicted"/>
<accession>I0Z173</accession>
<keyword evidence="1" id="KW-0808">Transferase</keyword>
<keyword evidence="5" id="KW-1185">Reference proteome</keyword>
<dbReference type="GeneID" id="17042392"/>
<dbReference type="PROSITE" id="PS51186">
    <property type="entry name" value="GNAT"/>
    <property type="match status" value="1"/>
</dbReference>
<dbReference type="OrthoDB" id="47374at2759"/>
<organism evidence="4 5">
    <name type="scientific">Coccomyxa subellipsoidea (strain C-169)</name>
    <name type="common">Green microalga</name>
    <dbReference type="NCBI Taxonomy" id="574566"/>
    <lineage>
        <taxon>Eukaryota</taxon>
        <taxon>Viridiplantae</taxon>
        <taxon>Chlorophyta</taxon>
        <taxon>core chlorophytes</taxon>
        <taxon>Trebouxiophyceae</taxon>
        <taxon>Trebouxiophyceae incertae sedis</taxon>
        <taxon>Coccomyxaceae</taxon>
        <taxon>Coccomyxa</taxon>
        <taxon>Coccomyxa subellipsoidea</taxon>
    </lineage>
</organism>
<dbReference type="FunFam" id="3.40.630.30:FF:000006">
    <property type="entry name" value="Putative n-alpha-acetyltransferase 50"/>
    <property type="match status" value="1"/>
</dbReference>
<dbReference type="KEGG" id="csl:COCSUDRAFT_46790"/>
<dbReference type="AlphaFoldDB" id="I0Z173"/>
<comment type="caution">
    <text evidence="4">The sequence shown here is derived from an EMBL/GenBank/DDBJ whole genome shotgun (WGS) entry which is preliminary data.</text>
</comment>
<gene>
    <name evidence="4" type="ORF">COCSUDRAFT_46790</name>
</gene>
<dbReference type="eggNOG" id="KOG3138">
    <property type="taxonomic scope" value="Eukaryota"/>
</dbReference>
<sequence length="164" mass="18787">MSAEEQHRLQITLQPISERHLEELKALNGVIFPIKYQEKLYRECLLFQGLTQGAFYDNSLIGAVAVRLEQQQDGTARLYLITLGVLAPYRSCGIGSQLLQRTLEAAREDPNIVDAYLHVQTSNEEAIRFYQRAGFEIAETLLGYYRKNRLNPPDAYILRKRLAS</sequence>
<name>I0Z173_COCSC</name>
<dbReference type="InterPro" id="IPR016181">
    <property type="entry name" value="Acyl_CoA_acyltransferase"/>
</dbReference>
<dbReference type="EMBL" id="AGSI01000005">
    <property type="protein sequence ID" value="EIE24392.1"/>
    <property type="molecule type" value="Genomic_DNA"/>
</dbReference>
<dbReference type="InterPro" id="IPR051556">
    <property type="entry name" value="N-term/lysine_N-AcTrnsfr"/>
</dbReference>
<evidence type="ECO:0000256" key="2">
    <source>
        <dbReference type="ARBA" id="ARBA00023315"/>
    </source>
</evidence>
<evidence type="ECO:0000313" key="5">
    <source>
        <dbReference type="Proteomes" id="UP000007264"/>
    </source>
</evidence>
<feature type="domain" description="N-acetyltransferase" evidence="3">
    <location>
        <begin position="11"/>
        <end position="163"/>
    </location>
</feature>
<dbReference type="Pfam" id="PF00583">
    <property type="entry name" value="Acetyltransf_1"/>
    <property type="match status" value="1"/>
</dbReference>
<dbReference type="PANTHER" id="PTHR42919:SF8">
    <property type="entry name" value="N-ALPHA-ACETYLTRANSFERASE 50"/>
    <property type="match status" value="1"/>
</dbReference>
<reference evidence="4 5" key="1">
    <citation type="journal article" date="2012" name="Genome Biol.">
        <title>The genome of the polar eukaryotic microalga coccomyxa subellipsoidea reveals traits of cold adaptation.</title>
        <authorList>
            <person name="Blanc G."/>
            <person name="Agarkova I."/>
            <person name="Grimwood J."/>
            <person name="Kuo A."/>
            <person name="Brueggeman A."/>
            <person name="Dunigan D."/>
            <person name="Gurnon J."/>
            <person name="Ladunga I."/>
            <person name="Lindquist E."/>
            <person name="Lucas S."/>
            <person name="Pangilinan J."/>
            <person name="Proschold T."/>
            <person name="Salamov A."/>
            <person name="Schmutz J."/>
            <person name="Weeks D."/>
            <person name="Yamada T."/>
            <person name="Claverie J.M."/>
            <person name="Grigoriev I."/>
            <person name="Van Etten J."/>
            <person name="Lomsadze A."/>
            <person name="Borodovsky M."/>
        </authorList>
    </citation>
    <scope>NUCLEOTIDE SEQUENCE [LARGE SCALE GENOMIC DNA]</scope>
    <source>
        <strain evidence="4 5">C-169</strain>
    </source>
</reference>
<dbReference type="Gene3D" id="3.40.630.30">
    <property type="match status" value="1"/>
</dbReference>
<keyword evidence="2" id="KW-0012">Acyltransferase</keyword>
<dbReference type="Proteomes" id="UP000007264">
    <property type="component" value="Unassembled WGS sequence"/>
</dbReference>
<dbReference type="RefSeq" id="XP_005648936.1">
    <property type="nucleotide sequence ID" value="XM_005648879.1"/>
</dbReference>
<dbReference type="GO" id="GO:0008080">
    <property type="term" value="F:N-acetyltransferase activity"/>
    <property type="evidence" value="ECO:0007669"/>
    <property type="project" value="TreeGrafter"/>
</dbReference>
<dbReference type="STRING" id="574566.I0Z173"/>
<dbReference type="GO" id="GO:0007064">
    <property type="term" value="P:mitotic sister chromatid cohesion"/>
    <property type="evidence" value="ECO:0007669"/>
    <property type="project" value="TreeGrafter"/>
</dbReference>
<dbReference type="CDD" id="cd04301">
    <property type="entry name" value="NAT_SF"/>
    <property type="match status" value="1"/>
</dbReference>
<evidence type="ECO:0000313" key="4">
    <source>
        <dbReference type="EMBL" id="EIE24392.1"/>
    </source>
</evidence>
<protein>
    <submittedName>
        <fullName evidence="4">Acyl-CoA N-acyltransferase</fullName>
    </submittedName>
</protein>